<dbReference type="Proteomes" id="UP000319980">
    <property type="component" value="Unassembled WGS sequence"/>
</dbReference>
<dbReference type="EMBL" id="VOHK01000003">
    <property type="protein sequence ID" value="TWT21056.1"/>
    <property type="molecule type" value="Genomic_DNA"/>
</dbReference>
<organism evidence="1 2">
    <name type="scientific">Luteimonas marina</name>
    <dbReference type="NCBI Taxonomy" id="488485"/>
    <lineage>
        <taxon>Bacteria</taxon>
        <taxon>Pseudomonadati</taxon>
        <taxon>Pseudomonadota</taxon>
        <taxon>Gammaproteobacteria</taxon>
        <taxon>Lysobacterales</taxon>
        <taxon>Lysobacteraceae</taxon>
        <taxon>Luteimonas</taxon>
    </lineage>
</organism>
<reference evidence="1 2" key="1">
    <citation type="journal article" date="2008" name="Int. J. Syst. Evol. Microbiol.">
        <title>Luteimonas marina sp. nov., isolated from seawater.</title>
        <authorList>
            <person name="Baik K.S."/>
            <person name="Park S.C."/>
            <person name="Kim M.S."/>
            <person name="Kim E.M."/>
            <person name="Park C."/>
            <person name="Chun J."/>
            <person name="Seong C.N."/>
        </authorList>
    </citation>
    <scope>NUCLEOTIDE SEQUENCE [LARGE SCALE GENOMIC DNA]</scope>
    <source>
        <strain evidence="1 2">FR1330</strain>
    </source>
</reference>
<gene>
    <name evidence="1" type="ORF">FQY83_06750</name>
</gene>
<protein>
    <submittedName>
        <fullName evidence="1">Uncharacterized protein</fullName>
    </submittedName>
</protein>
<dbReference type="AlphaFoldDB" id="A0A5C5U4Y3"/>
<dbReference type="RefSeq" id="WP_146386409.1">
    <property type="nucleotide sequence ID" value="NZ_VOHK01000003.1"/>
</dbReference>
<proteinExistence type="predicted"/>
<comment type="caution">
    <text evidence="1">The sequence shown here is derived from an EMBL/GenBank/DDBJ whole genome shotgun (WGS) entry which is preliminary data.</text>
</comment>
<evidence type="ECO:0000313" key="1">
    <source>
        <dbReference type="EMBL" id="TWT21056.1"/>
    </source>
</evidence>
<name>A0A5C5U4Y3_9GAMM</name>
<keyword evidence="2" id="KW-1185">Reference proteome</keyword>
<accession>A0A5C5U4Y3</accession>
<sequence length="59" mass="6504">MTRAVAVFAPWAMAALARLHDLRVFSRVRGEGLWLKTGVRVQFPLDRVHASGESGDIAL</sequence>
<evidence type="ECO:0000313" key="2">
    <source>
        <dbReference type="Proteomes" id="UP000319980"/>
    </source>
</evidence>